<feature type="signal peptide" evidence="1">
    <location>
        <begin position="1"/>
        <end position="35"/>
    </location>
</feature>
<comment type="caution">
    <text evidence="2">The sequence shown here is derived from an EMBL/GenBank/DDBJ whole genome shotgun (WGS) entry which is preliminary data.</text>
</comment>
<reference evidence="2 3" key="1">
    <citation type="journal article" date="2021" name="Sci. Rep.">
        <title>The distribution of antibiotic resistance genes in chicken gut microbiota commensals.</title>
        <authorList>
            <person name="Juricova H."/>
            <person name="Matiasovicova J."/>
            <person name="Kubasova T."/>
            <person name="Cejkova D."/>
            <person name="Rychlik I."/>
        </authorList>
    </citation>
    <scope>NUCLEOTIDE SEQUENCE [LARGE SCALE GENOMIC DNA]</scope>
    <source>
        <strain evidence="2 3">An431b</strain>
    </source>
</reference>
<evidence type="ECO:0000313" key="2">
    <source>
        <dbReference type="EMBL" id="MBM6878265.1"/>
    </source>
</evidence>
<name>A0ABS2GB43_9FIRM</name>
<keyword evidence="3" id="KW-1185">Reference proteome</keyword>
<organism evidence="2 3">
    <name type="scientific">Anaerotignum lactatifermentans</name>
    <dbReference type="NCBI Taxonomy" id="160404"/>
    <lineage>
        <taxon>Bacteria</taxon>
        <taxon>Bacillati</taxon>
        <taxon>Bacillota</taxon>
        <taxon>Clostridia</taxon>
        <taxon>Lachnospirales</taxon>
        <taxon>Anaerotignaceae</taxon>
        <taxon>Anaerotignum</taxon>
    </lineage>
</organism>
<proteinExistence type="predicted"/>
<accession>A0ABS2GB43</accession>
<feature type="chain" id="PRO_5047250651" description="NEAT domain-containing protein" evidence="1">
    <location>
        <begin position="36"/>
        <end position="270"/>
    </location>
</feature>
<dbReference type="Proteomes" id="UP000729290">
    <property type="component" value="Unassembled WGS sequence"/>
</dbReference>
<evidence type="ECO:0008006" key="4">
    <source>
        <dbReference type="Google" id="ProtNLM"/>
    </source>
</evidence>
<gene>
    <name evidence="2" type="ORF">H9X83_08855</name>
</gene>
<keyword evidence="1" id="KW-0732">Signal</keyword>
<sequence length="270" mass="29658">MRFFSIRKGGRTKMKKLWMMVLLLALCAGCGTGQTQDDAENAAPGTEVSQTDGYTEGKYFIDVDSSSTMFKVVSAVLNVENGEMTADLTLSGQGYGYLYMGTGEEAQQAPAEEYIGYIEGADGAYTYTVPVAALDQEIDCAAWSIKKEAWYDRVLVFRSETIRPWVEDGTYTVEATLEGGGGKSTITSPLTLTIQNGQMTARIEWSSPYYDYMVVDFVEYLPVNTEGNSVFEIPVKLDTPIEITADTIAMSEPHEIDYVLTLSGDTLQKA</sequence>
<dbReference type="EMBL" id="JACSNV010000011">
    <property type="protein sequence ID" value="MBM6878265.1"/>
    <property type="molecule type" value="Genomic_DNA"/>
</dbReference>
<evidence type="ECO:0000256" key="1">
    <source>
        <dbReference type="SAM" id="SignalP"/>
    </source>
</evidence>
<protein>
    <recommendedName>
        <fullName evidence="4">NEAT domain-containing protein</fullName>
    </recommendedName>
</protein>
<evidence type="ECO:0000313" key="3">
    <source>
        <dbReference type="Proteomes" id="UP000729290"/>
    </source>
</evidence>